<dbReference type="InterPro" id="IPR050596">
    <property type="entry name" value="AspAT/PAT-like"/>
</dbReference>
<dbReference type="FunFam" id="3.40.640.10:FF:000033">
    <property type="entry name" value="Aspartate aminotransferase"/>
    <property type="match status" value="1"/>
</dbReference>
<keyword evidence="5" id="KW-0663">Pyridoxal phosphate</keyword>
<dbReference type="PANTHER" id="PTHR46383">
    <property type="entry name" value="ASPARTATE AMINOTRANSFERASE"/>
    <property type="match status" value="1"/>
</dbReference>
<dbReference type="EC" id="2.6.1.-" evidence="7"/>
<name>A0A0M4ST71_9BACT</name>
<keyword evidence="3 7" id="KW-0032">Aminotransferase</keyword>
<evidence type="ECO:0000256" key="1">
    <source>
        <dbReference type="ARBA" id="ARBA00001933"/>
    </source>
</evidence>
<dbReference type="RefSeq" id="WP_054196600.1">
    <property type="nucleotide sequence ID" value="NZ_CABMKQ010000036.1"/>
</dbReference>
<dbReference type="AlphaFoldDB" id="A0A0M4ST71"/>
<dbReference type="InterPro" id="IPR015424">
    <property type="entry name" value="PyrdxlP-dep_Trfase"/>
</dbReference>
<keyword evidence="4 7" id="KW-0808">Transferase</keyword>
<dbReference type="InterPro" id="IPR015421">
    <property type="entry name" value="PyrdxlP-dep_Trfase_major"/>
</dbReference>
<dbReference type="InterPro" id="IPR004839">
    <property type="entry name" value="Aminotransferase_I/II_large"/>
</dbReference>
<dbReference type="Gene3D" id="3.90.1150.10">
    <property type="entry name" value="Aspartate Aminotransferase, domain 1"/>
    <property type="match status" value="1"/>
</dbReference>
<accession>A0A0M4ST71</accession>
<dbReference type="GO" id="GO:0030170">
    <property type="term" value="F:pyridoxal phosphate binding"/>
    <property type="evidence" value="ECO:0007669"/>
    <property type="project" value="InterPro"/>
</dbReference>
<comment type="cofactor">
    <cofactor evidence="1">
        <name>pyridoxal 5'-phosphate</name>
        <dbReference type="ChEBI" id="CHEBI:597326"/>
    </cofactor>
</comment>
<dbReference type="KEGG" id="ccoc:CCON33237_0913"/>
<protein>
    <submittedName>
        <fullName evidence="7">Aspartate aminotransferase, aminotransferase, classes I and II</fullName>
        <ecNumber evidence="7">2.6.1.-</ecNumber>
    </submittedName>
</protein>
<evidence type="ECO:0000256" key="2">
    <source>
        <dbReference type="ARBA" id="ARBA00007441"/>
    </source>
</evidence>
<dbReference type="Proteomes" id="UP000066049">
    <property type="component" value="Chromosome"/>
</dbReference>
<dbReference type="InterPro" id="IPR015422">
    <property type="entry name" value="PyrdxlP-dep_Trfase_small"/>
</dbReference>
<evidence type="ECO:0000256" key="5">
    <source>
        <dbReference type="ARBA" id="ARBA00022898"/>
    </source>
</evidence>
<dbReference type="EMBL" id="CP012541">
    <property type="protein sequence ID" value="ALF47595.1"/>
    <property type="molecule type" value="Genomic_DNA"/>
</dbReference>
<dbReference type="GeneID" id="28662589"/>
<reference evidence="8" key="1">
    <citation type="submission" date="2015-08" db="EMBL/GenBank/DDBJ databases">
        <title>Comparative genomics of the Campylobacter concisus group.</title>
        <authorList>
            <person name="Miller W.G."/>
            <person name="Yee E."/>
            <person name="Chapman M.H."/>
            <person name="Huynh S."/>
            <person name="Bono J.L."/>
            <person name="On S.L.W."/>
            <person name="St Leger J."/>
            <person name="Foster G."/>
            <person name="Parker C.T."/>
        </authorList>
    </citation>
    <scope>NUCLEOTIDE SEQUENCE [LARGE SCALE GENOMIC DNA]</scope>
    <source>
        <strain evidence="8">ATCC 33237</strain>
    </source>
</reference>
<dbReference type="Pfam" id="PF00155">
    <property type="entry name" value="Aminotran_1_2"/>
    <property type="match status" value="1"/>
</dbReference>
<dbReference type="SUPFAM" id="SSF53383">
    <property type="entry name" value="PLP-dependent transferases"/>
    <property type="match status" value="1"/>
</dbReference>
<evidence type="ECO:0000256" key="3">
    <source>
        <dbReference type="ARBA" id="ARBA00022576"/>
    </source>
</evidence>
<dbReference type="PATRIC" id="fig|199.248.peg.947"/>
<comment type="similarity">
    <text evidence="2">Belongs to the class-I pyridoxal-phosphate-dependent aminotransferase family.</text>
</comment>
<dbReference type="GO" id="GO:0008483">
    <property type="term" value="F:transaminase activity"/>
    <property type="evidence" value="ECO:0007669"/>
    <property type="project" value="UniProtKB-KW"/>
</dbReference>
<proteinExistence type="inferred from homology"/>
<dbReference type="GO" id="GO:0006520">
    <property type="term" value="P:amino acid metabolic process"/>
    <property type="evidence" value="ECO:0007669"/>
    <property type="project" value="InterPro"/>
</dbReference>
<evidence type="ECO:0000313" key="8">
    <source>
        <dbReference type="Proteomes" id="UP000066049"/>
    </source>
</evidence>
<evidence type="ECO:0000313" key="7">
    <source>
        <dbReference type="EMBL" id="ALF47595.1"/>
    </source>
</evidence>
<evidence type="ECO:0000256" key="4">
    <source>
        <dbReference type="ARBA" id="ARBA00022679"/>
    </source>
</evidence>
<evidence type="ECO:0000259" key="6">
    <source>
        <dbReference type="Pfam" id="PF00155"/>
    </source>
</evidence>
<sequence>MQLANRMQTLSESITIAISTKAKEMKAAGIDVISLSAGEPDFMTPKKIREAVKNALDNDSKSGKYTPVPGLPEVIEAIRVKLKRDNGLDYKANQIVTNIGAKHSLFNVFQALINPGDEVIIPSPYWVSYPEIVKFCGGVPVFIEANESTNFKITAEQLKKAITPKTKVFSLNHPTNPTGAVYTKEEIAAFGEVLKGTDIIITSDEIYEKVIYGKEFHAVASVSEDLFKRTVTINGLSKCGAMPGWRFGYIASSMDWLIAGIKKLQSQSTSNISSIVQIGAIPSLLGETDEDIENMRKEYEKRRDVAVEMINAIPGLSVVKPDGAFYLFVKCKEVDGDSLRFCKKMLEEVNVATVPGVGFGMDGYFRISFATDIESIKKAIERIANFVKSYKI</sequence>
<dbReference type="PANTHER" id="PTHR46383:SF1">
    <property type="entry name" value="ASPARTATE AMINOTRANSFERASE"/>
    <property type="match status" value="1"/>
</dbReference>
<dbReference type="CDD" id="cd00609">
    <property type="entry name" value="AAT_like"/>
    <property type="match status" value="1"/>
</dbReference>
<organism evidence="7 8">
    <name type="scientific">Campylobacter concisus</name>
    <dbReference type="NCBI Taxonomy" id="199"/>
    <lineage>
        <taxon>Bacteria</taxon>
        <taxon>Pseudomonadati</taxon>
        <taxon>Campylobacterota</taxon>
        <taxon>Epsilonproteobacteria</taxon>
        <taxon>Campylobacterales</taxon>
        <taxon>Campylobacteraceae</taxon>
        <taxon>Campylobacter</taxon>
    </lineage>
</organism>
<feature type="domain" description="Aminotransferase class I/classII large" evidence="6">
    <location>
        <begin position="31"/>
        <end position="383"/>
    </location>
</feature>
<gene>
    <name evidence="7" type="primary">aspB</name>
    <name evidence="7" type="ORF">CCON33237_0913</name>
</gene>
<dbReference type="Gene3D" id="3.40.640.10">
    <property type="entry name" value="Type I PLP-dependent aspartate aminotransferase-like (Major domain)"/>
    <property type="match status" value="1"/>
</dbReference>